<evidence type="ECO:0000256" key="2">
    <source>
        <dbReference type="PIRNR" id="PIRNR006276"/>
    </source>
</evidence>
<keyword evidence="2" id="KW-0963">Cytoplasm</keyword>
<proteinExistence type="inferred from homology"/>
<dbReference type="Proteomes" id="UP001446337">
    <property type="component" value="Chromosome"/>
</dbReference>
<dbReference type="GO" id="GO:0005737">
    <property type="term" value="C:cytoplasm"/>
    <property type="evidence" value="ECO:0007669"/>
    <property type="project" value="UniProtKB-SubCell"/>
</dbReference>
<dbReference type="InterPro" id="IPR006015">
    <property type="entry name" value="Universal_stress_UspA"/>
</dbReference>
<feature type="domain" description="UspA" evidence="3">
    <location>
        <begin position="1"/>
        <end position="146"/>
    </location>
</feature>
<evidence type="ECO:0000256" key="1">
    <source>
        <dbReference type="ARBA" id="ARBA00008791"/>
    </source>
</evidence>
<comment type="similarity">
    <text evidence="1 2">Belongs to the universal stress protein A family.</text>
</comment>
<dbReference type="InterPro" id="IPR006016">
    <property type="entry name" value="UspA"/>
</dbReference>
<dbReference type="Pfam" id="PF00582">
    <property type="entry name" value="Usp"/>
    <property type="match status" value="1"/>
</dbReference>
<dbReference type="InterPro" id="IPR014729">
    <property type="entry name" value="Rossmann-like_a/b/a_fold"/>
</dbReference>
<evidence type="ECO:0000313" key="5">
    <source>
        <dbReference type="EMBL" id="XAN19326.1"/>
    </source>
</evidence>
<evidence type="ECO:0000259" key="3">
    <source>
        <dbReference type="Pfam" id="PF00582"/>
    </source>
</evidence>
<dbReference type="EMBL" id="CP054569">
    <property type="protein sequence ID" value="QKQ46462.1"/>
    <property type="molecule type" value="Genomic_DNA"/>
</dbReference>
<dbReference type="RefSeq" id="WP_062683505.1">
    <property type="nucleotide sequence ID" value="NZ_BLWG01000750.1"/>
</dbReference>
<dbReference type="PIRSF" id="PIRSF006276">
    <property type="entry name" value="UspA"/>
    <property type="match status" value="1"/>
</dbReference>
<dbReference type="OrthoDB" id="8547832at2"/>
<keyword evidence="7" id="KW-1185">Reference proteome</keyword>
<dbReference type="CDD" id="cd00293">
    <property type="entry name" value="USP-like"/>
    <property type="match status" value="1"/>
</dbReference>
<evidence type="ECO:0000313" key="6">
    <source>
        <dbReference type="Proteomes" id="UP000509782"/>
    </source>
</evidence>
<dbReference type="SUPFAM" id="SSF52402">
    <property type="entry name" value="Adenine nucleotide alpha hydrolases-like"/>
    <property type="match status" value="1"/>
</dbReference>
<dbReference type="EMBL" id="CP154792">
    <property type="protein sequence ID" value="XAN19326.1"/>
    <property type="molecule type" value="Genomic_DNA"/>
</dbReference>
<dbReference type="PANTHER" id="PTHR46268">
    <property type="entry name" value="STRESS RESPONSE PROTEIN NHAX"/>
    <property type="match status" value="1"/>
</dbReference>
<dbReference type="AlphaFoldDB" id="A0A3R9GYA8"/>
<name>A0A3R9GYA8_ACHDE</name>
<organism evidence="4 6">
    <name type="scientific">Achromobacter denitrificans</name>
    <name type="common">Alcaligenes denitrificans</name>
    <dbReference type="NCBI Taxonomy" id="32002"/>
    <lineage>
        <taxon>Bacteria</taxon>
        <taxon>Pseudomonadati</taxon>
        <taxon>Pseudomonadota</taxon>
        <taxon>Betaproteobacteria</taxon>
        <taxon>Burkholderiales</taxon>
        <taxon>Alcaligenaceae</taxon>
        <taxon>Achromobacter</taxon>
    </lineage>
</organism>
<gene>
    <name evidence="5" type="ORF">AAIK43_15110</name>
    <name evidence="4" type="ORF">FOC81_07080</name>
</gene>
<reference evidence="5 7" key="2">
    <citation type="submission" date="2024-05" db="EMBL/GenBank/DDBJ databases">
        <title>Achromobacter denitrificans. BP1, complete genome.</title>
        <authorList>
            <person name="Zhang B."/>
        </authorList>
    </citation>
    <scope>NUCLEOTIDE SEQUENCE [LARGE SCALE GENOMIC DNA]</scope>
    <source>
        <strain evidence="5 7">BP1</strain>
    </source>
</reference>
<dbReference type="PRINTS" id="PR01438">
    <property type="entry name" value="UNVRSLSTRESS"/>
</dbReference>
<comment type="subcellular location">
    <subcellularLocation>
        <location evidence="2">Cytoplasm</location>
    </subcellularLocation>
</comment>
<accession>A0A3R9GYA8</accession>
<dbReference type="STRING" id="32002.BVK87_16160"/>
<reference evidence="4 6" key="1">
    <citation type="submission" date="2020-05" db="EMBL/GenBank/DDBJ databases">
        <title>FDA dAtabase for Regulatory Grade micrObial Sequences (FDA-ARGOS): Supporting development and validation of Infectious Disease Dx tests.</title>
        <authorList>
            <person name="Sproer C."/>
            <person name="Gronow S."/>
            <person name="Severitt S."/>
            <person name="Schroder I."/>
            <person name="Tallon L."/>
            <person name="Sadzewicz L."/>
            <person name="Zhao X."/>
            <person name="Vavikolanu K."/>
            <person name="Mehta A."/>
            <person name="Aluvathingal J."/>
            <person name="Nadendla S."/>
            <person name="Myers T."/>
            <person name="Yan Y."/>
            <person name="Sichtig H."/>
        </authorList>
    </citation>
    <scope>NUCLEOTIDE SEQUENCE [LARGE SCALE GENOMIC DNA]</scope>
    <source>
        <strain evidence="4 6">FDAARGOS_787</strain>
    </source>
</reference>
<sequence length="152" mass="16721">MYQRILVPLDGSETSDLGLTEAIRLAQLTHARLRLIHVIDELSFAFTADAYSYRAGELLDLLRKNGADILEKALATVRAQGIEADTVLYENLDKTVQQRVLSEAETWEADLIVIGTHGRRGVRRMVLGSSAEGILRSAHVPVLLVRSPNGTS</sequence>
<evidence type="ECO:0000313" key="4">
    <source>
        <dbReference type="EMBL" id="QKQ46462.1"/>
    </source>
</evidence>
<dbReference type="Proteomes" id="UP000509782">
    <property type="component" value="Chromosome"/>
</dbReference>
<evidence type="ECO:0000313" key="7">
    <source>
        <dbReference type="Proteomes" id="UP001446337"/>
    </source>
</evidence>
<dbReference type="Gene3D" id="3.40.50.620">
    <property type="entry name" value="HUPs"/>
    <property type="match status" value="1"/>
</dbReference>
<dbReference type="GeneID" id="92845422"/>
<dbReference type="PANTHER" id="PTHR46268:SF6">
    <property type="entry name" value="UNIVERSAL STRESS PROTEIN UP12"/>
    <property type="match status" value="1"/>
</dbReference>
<protein>
    <recommendedName>
        <fullName evidence="2">Universal stress protein</fullName>
    </recommendedName>
</protein>